<dbReference type="InterPro" id="IPR011010">
    <property type="entry name" value="DNA_brk_join_enz"/>
</dbReference>
<dbReference type="InterPro" id="IPR013762">
    <property type="entry name" value="Integrase-like_cat_sf"/>
</dbReference>
<keyword evidence="1" id="KW-0233">DNA recombination</keyword>
<evidence type="ECO:0000313" key="2">
    <source>
        <dbReference type="EMBL" id="OOQ55353.1"/>
    </source>
</evidence>
<comment type="caution">
    <text evidence="2">The sequence shown here is derived from an EMBL/GenBank/DDBJ whole genome shotgun (WGS) entry which is preliminary data.</text>
</comment>
<dbReference type="EMBL" id="LHQL01000001">
    <property type="protein sequence ID" value="OOQ55353.1"/>
    <property type="molecule type" value="Genomic_DNA"/>
</dbReference>
<sequence length="704" mass="76413">MTAPFPSRPHPLLPRGDTPAILPERMVDGYSGSVAAYGAAVWPLEPLIANPGADRRSVHWAGFPPRSREEFRLIAWGMINQALPDWFLVGRPAWHTRVGASVLYAAVLEWRNLARWLDGRGDGGLATCTPAVMSQYARYLAARPGASRTTMTKTLSALTRLCAFDAISPAPLGLGIPFWDREGIDGYLPAQTSRGENTTEPIVPATMGPLLVWALRMVDDFANDILEAWQESNRLTARATTNPATPASKAALKRYLEDLTSRGAPVPSRQMFGKTLICARYVAAVTGCSPVQINALASTQRWQNLGEYVRRHAGPCPLAVPITGRVEGTPWTTVLDYTEAGALMRHLGTACFIVIAYLTGMRPGEVMALRTGCCPNPPSGRHLIHGRVFKGASDEEGNHNSAGEPRDVPWVAIPPVVAAVRVLERMVPAGGLLFDSAAHTFQHVRTSDGTSLGYEGLRTRTDDFVHWASATARRLGRPHEQIPDDPHGGIAVARFRRSLAWHIARRPGGLVALAIQYGHLRTSISAGYASRSRDGIHELLDIETARATADTLTTLNEDLAGGAGISGPAARRAVQAAAHSSAFAGSIRTPRQARDILDNPALAVYDNPHSLLMCVYQRDRALCHRTVPADSPSLNRCQPTCANIARTDDHAHQLLRRAASLDEQARSQAVPGPLAERLSRRAARLRSLAHDHARDRITLQENTP</sequence>
<accession>A0ABX3LST1</accession>
<dbReference type="SUPFAM" id="SSF56349">
    <property type="entry name" value="DNA breaking-rejoining enzymes"/>
    <property type="match status" value="1"/>
</dbReference>
<gene>
    <name evidence="2" type="ORF">AFM16_04965</name>
</gene>
<dbReference type="Proteomes" id="UP000190306">
    <property type="component" value="Chromosome"/>
</dbReference>
<dbReference type="Gene3D" id="1.10.443.10">
    <property type="entry name" value="Intergrase catalytic core"/>
    <property type="match status" value="1"/>
</dbReference>
<organism evidence="2 3">
    <name type="scientific">Streptomyces antibioticus</name>
    <dbReference type="NCBI Taxonomy" id="1890"/>
    <lineage>
        <taxon>Bacteria</taxon>
        <taxon>Bacillati</taxon>
        <taxon>Actinomycetota</taxon>
        <taxon>Actinomycetes</taxon>
        <taxon>Kitasatosporales</taxon>
        <taxon>Streptomycetaceae</taxon>
        <taxon>Streptomyces</taxon>
    </lineage>
</organism>
<protein>
    <recommendedName>
        <fullName evidence="4">Integrase</fullName>
    </recommendedName>
</protein>
<name>A0ABX3LST1_STRAT</name>
<reference evidence="2 3" key="1">
    <citation type="submission" date="2015-07" db="EMBL/GenBank/DDBJ databases">
        <title>Draft Genome Sequence of Streptomyces antibioticus, IMRU 3720 reveals insights in the evolution of actinomycin biosynthetic gene clusters in Streptomyces.</title>
        <authorList>
            <person name="Crnovcic I."/>
            <person name="Ruckert C."/>
            <person name="Kalinowksi J."/>
            <person name="Keller U."/>
        </authorList>
    </citation>
    <scope>NUCLEOTIDE SEQUENCE [LARGE SCALE GENOMIC DNA]</scope>
    <source>
        <strain evidence="2 3">DSM 41481</strain>
    </source>
</reference>
<proteinExistence type="predicted"/>
<evidence type="ECO:0000313" key="3">
    <source>
        <dbReference type="Proteomes" id="UP000190306"/>
    </source>
</evidence>
<keyword evidence="3" id="KW-1185">Reference proteome</keyword>
<evidence type="ECO:0008006" key="4">
    <source>
        <dbReference type="Google" id="ProtNLM"/>
    </source>
</evidence>
<evidence type="ECO:0000256" key="1">
    <source>
        <dbReference type="ARBA" id="ARBA00023172"/>
    </source>
</evidence>